<evidence type="ECO:0008006" key="4">
    <source>
        <dbReference type="Google" id="ProtNLM"/>
    </source>
</evidence>
<sequence length="512" mass="56252">MLAALYQTVEAAWVESRLENVLQRQKELAALHSGVKNHRTALIAVLCQDPMVSDASACEEIELSLDAIQKLYESLDFPSTLARERSIQVGRSSSSDLTPLGPTLIQASPSCPLSSVILPLAAAIAAGSCCLVLCTTVPVSVELDKIIRSSLDQEAVGVLAQGAMDADDLAQFHFEVAVLQDPATTTNNFAATLRRRNPTVRVHAAPTGLPAVFVDRSAADVDAVASWLGGTIAQNPRQHPGRVPRLCFVDEFIIERLASQILRAFPSLEEAQRPMPDGSIMQDIADLLLRTFPSLQRKSILRNPRKLPALIMLERSDPINDETINQVADQVTTHYSGIILVPITSLDHGIDLWNKVNQGKTAQATYLFSASKEAFYLSQFLNSGHFFVNHIPTRSFGTSVYYILHVLRLFTNAVEIVMVAPTSDQDSYELPFRPGHFSRNKSISQIPLRDPERARLPWQSRSGHLNSKKISQPVGGRISYFEQGLIVGLSVAALTASGLVYLLTRGVKYYFR</sequence>
<keyword evidence="1" id="KW-1133">Transmembrane helix</keyword>
<dbReference type="OrthoDB" id="5840532at2759"/>
<keyword evidence="1" id="KW-0812">Transmembrane</keyword>
<comment type="caution">
    <text evidence="2">The sequence shown here is derived from an EMBL/GenBank/DDBJ whole genome shotgun (WGS) entry which is preliminary data.</text>
</comment>
<accession>A0A8H6QJ12</accession>
<evidence type="ECO:0000313" key="3">
    <source>
        <dbReference type="Proteomes" id="UP000654922"/>
    </source>
</evidence>
<dbReference type="EMBL" id="JACBAE010001062">
    <property type="protein sequence ID" value="KAF7173649.1"/>
    <property type="molecule type" value="Genomic_DNA"/>
</dbReference>
<proteinExistence type="predicted"/>
<dbReference type="SUPFAM" id="SSF53720">
    <property type="entry name" value="ALDH-like"/>
    <property type="match status" value="1"/>
</dbReference>
<dbReference type="InterPro" id="IPR016162">
    <property type="entry name" value="Ald_DH_N"/>
</dbReference>
<dbReference type="GO" id="GO:0016620">
    <property type="term" value="F:oxidoreductase activity, acting on the aldehyde or oxo group of donors, NAD or NADP as acceptor"/>
    <property type="evidence" value="ECO:0007669"/>
    <property type="project" value="InterPro"/>
</dbReference>
<dbReference type="InterPro" id="IPR016161">
    <property type="entry name" value="Ald_DH/histidinol_DH"/>
</dbReference>
<dbReference type="InterPro" id="IPR016163">
    <property type="entry name" value="Ald_DH_C"/>
</dbReference>
<dbReference type="AlphaFoldDB" id="A0A8H6QJ12"/>
<gene>
    <name evidence="2" type="ORF">CNMCM5623_005887</name>
</gene>
<organism evidence="2 3">
    <name type="scientific">Aspergillus felis</name>
    <dbReference type="NCBI Taxonomy" id="1287682"/>
    <lineage>
        <taxon>Eukaryota</taxon>
        <taxon>Fungi</taxon>
        <taxon>Dikarya</taxon>
        <taxon>Ascomycota</taxon>
        <taxon>Pezizomycotina</taxon>
        <taxon>Eurotiomycetes</taxon>
        <taxon>Eurotiomycetidae</taxon>
        <taxon>Eurotiales</taxon>
        <taxon>Aspergillaceae</taxon>
        <taxon>Aspergillus</taxon>
        <taxon>Aspergillus subgen. Fumigati</taxon>
    </lineage>
</organism>
<name>A0A8H6QJ12_9EURO</name>
<dbReference type="Gene3D" id="3.40.605.10">
    <property type="entry name" value="Aldehyde Dehydrogenase, Chain A, domain 1"/>
    <property type="match status" value="1"/>
</dbReference>
<feature type="transmembrane region" description="Helical" evidence="1">
    <location>
        <begin position="485"/>
        <end position="504"/>
    </location>
</feature>
<protein>
    <recommendedName>
        <fullName evidence="4">Aldehyde dehydrogenase domain-containing protein</fullName>
    </recommendedName>
</protein>
<reference evidence="2" key="1">
    <citation type="submission" date="2020-06" db="EMBL/GenBank/DDBJ databases">
        <title>Draft genome sequences of strains closely related to Aspergillus parafelis and Aspergillus hiratsukae.</title>
        <authorList>
            <person name="Dos Santos R.A.C."/>
            <person name="Rivero-Menendez O."/>
            <person name="Steenwyk J.L."/>
            <person name="Mead M.E."/>
            <person name="Goldman G.H."/>
            <person name="Alastruey-Izquierdo A."/>
            <person name="Rokas A."/>
        </authorList>
    </citation>
    <scope>NUCLEOTIDE SEQUENCE</scope>
    <source>
        <strain evidence="2">CNM-CM5623</strain>
    </source>
</reference>
<evidence type="ECO:0000256" key="1">
    <source>
        <dbReference type="SAM" id="Phobius"/>
    </source>
</evidence>
<keyword evidence="1" id="KW-0472">Membrane</keyword>
<dbReference type="Gene3D" id="3.40.309.10">
    <property type="entry name" value="Aldehyde Dehydrogenase, Chain A, domain 2"/>
    <property type="match status" value="1"/>
</dbReference>
<evidence type="ECO:0000313" key="2">
    <source>
        <dbReference type="EMBL" id="KAF7173649.1"/>
    </source>
</evidence>
<dbReference type="Proteomes" id="UP000654922">
    <property type="component" value="Unassembled WGS sequence"/>
</dbReference>